<evidence type="ECO:0000256" key="1">
    <source>
        <dbReference type="SAM" id="MobiDB-lite"/>
    </source>
</evidence>
<name>A0A5K1JXZ4_9APHY</name>
<feature type="compositionally biased region" description="Acidic residues" evidence="1">
    <location>
        <begin position="358"/>
        <end position="373"/>
    </location>
</feature>
<sequence>MPLIVPILRLGYVFLNVFDTFKTLRPPPPSARNGGQPSARALSARKRAMKGVMTIWMVWACFTLYERWVETFVWLFVPFYSEIKSLFILFFLLTRAKGAEPVFLHVIRPVVKPYTVPLDALCDTVASFFDLLILVASIPVNYLLGFYRRWWKAYDPPQADPKTWHRDSESVTPRPSAHRAYVSESNGPAAPAAKREVSNGSIKQTRSVIQPRNNAAPANGHQVWRPPPSAYDDDVALNPHSGLPTPPLERQQRKQLAGGAIVAPKPVRAGGAAQFSGFVAEDSQQAGIQQGFRKSLLLPREPRDPGSDGDLSDDNNTKGVQPNSKQQIPNDFDEEGEGEEEEDTEMNGDEITARAPWQDEDEEEYESDMEDDVFNTTLATPGPRRRYQEDDSDYEDHLDDSMLTPPPMKKAFSADSAATRSTALSTTDTGSSLRTFPSRSLSSDGASSLAGKKQRATPKYAGDDDKFSVDVPARKAGKPAAPGSRAVDHWPDTRESPPGGRGRGRPC</sequence>
<proteinExistence type="predicted"/>
<keyword evidence="3" id="KW-0378">Hydrolase</keyword>
<keyword evidence="2" id="KW-0472">Membrane</keyword>
<feature type="transmembrane region" description="Helical" evidence="2">
    <location>
        <begin position="71"/>
        <end position="93"/>
    </location>
</feature>
<feature type="compositionally biased region" description="Acidic residues" evidence="1">
    <location>
        <begin position="331"/>
        <end position="348"/>
    </location>
</feature>
<keyword evidence="2" id="KW-0812">Transmembrane</keyword>
<feature type="compositionally biased region" description="Basic and acidic residues" evidence="1">
    <location>
        <begin position="486"/>
        <end position="495"/>
    </location>
</feature>
<organism evidence="3">
    <name type="scientific">Ganoderma boninense</name>
    <dbReference type="NCBI Taxonomy" id="34458"/>
    <lineage>
        <taxon>Eukaryota</taxon>
        <taxon>Fungi</taxon>
        <taxon>Dikarya</taxon>
        <taxon>Basidiomycota</taxon>
        <taxon>Agaricomycotina</taxon>
        <taxon>Agaricomycetes</taxon>
        <taxon>Polyporales</taxon>
        <taxon>Polyporaceae</taxon>
        <taxon>Ganoderma</taxon>
    </lineage>
</organism>
<accession>A0A5K1JXZ4</accession>
<dbReference type="Pfam" id="PF03134">
    <property type="entry name" value="TB2_DP1_HVA22"/>
    <property type="match status" value="1"/>
</dbReference>
<feature type="transmembrane region" description="Helical" evidence="2">
    <location>
        <begin position="48"/>
        <end position="65"/>
    </location>
</feature>
<reference evidence="3" key="1">
    <citation type="submission" date="2019-10" db="EMBL/GenBank/DDBJ databases">
        <authorList>
            <person name="Nor Muhammad N."/>
        </authorList>
    </citation>
    <scope>NUCLEOTIDE SEQUENCE</scope>
</reference>
<gene>
    <name evidence="3" type="primary">G7TGB4</name>
</gene>
<feature type="compositionally biased region" description="Polar residues" evidence="1">
    <location>
        <begin position="198"/>
        <end position="213"/>
    </location>
</feature>
<protein>
    <submittedName>
        <fullName evidence="3">Amidohydrolase family protein</fullName>
    </submittedName>
</protein>
<feature type="compositionally biased region" description="Low complexity" evidence="1">
    <location>
        <begin position="411"/>
        <end position="429"/>
    </location>
</feature>
<keyword evidence="2" id="KW-1133">Transmembrane helix</keyword>
<feature type="compositionally biased region" description="Low complexity" evidence="1">
    <location>
        <begin position="438"/>
        <end position="451"/>
    </location>
</feature>
<evidence type="ECO:0000256" key="2">
    <source>
        <dbReference type="SAM" id="Phobius"/>
    </source>
</evidence>
<dbReference type="InterPro" id="IPR004345">
    <property type="entry name" value="TB2_DP1_HVA22"/>
</dbReference>
<dbReference type="GO" id="GO:0016787">
    <property type="term" value="F:hydrolase activity"/>
    <property type="evidence" value="ECO:0007669"/>
    <property type="project" value="UniProtKB-KW"/>
</dbReference>
<feature type="region of interest" description="Disordered" evidence="1">
    <location>
        <begin position="292"/>
        <end position="507"/>
    </location>
</feature>
<dbReference type="AlphaFoldDB" id="A0A5K1JXZ4"/>
<evidence type="ECO:0000313" key="3">
    <source>
        <dbReference type="EMBL" id="VWO97279.1"/>
    </source>
</evidence>
<feature type="compositionally biased region" description="Polar residues" evidence="1">
    <location>
        <begin position="317"/>
        <end position="329"/>
    </location>
</feature>
<dbReference type="EMBL" id="LR726235">
    <property type="protein sequence ID" value="VWO97279.1"/>
    <property type="molecule type" value="Genomic_DNA"/>
</dbReference>
<feature type="region of interest" description="Disordered" evidence="1">
    <location>
        <begin position="159"/>
        <end position="255"/>
    </location>
</feature>